<sequence>MKPIGPYVAARELPGPAGAVRTLRATDRLTGMPVLLHLLPRPVTLPALPDHPALLPPTDAGFDGDQAYVATELPPHAQAASDPLLAAQGALAALAALHGAGLVHGGVAPAQLWSLDGEVRLAGAGLPWRAQGASPEADLRDLADALEALGGLPRPLQALRGGPHEAQITAQAALDRLARGHSGPGSEDSGPTGHAGAFVPEVPPHDGSPIVLGDLPEVAQDPAPATPPEDTRARPQTVVIQAVPQTAALASAGAPTSAPVPGASPAPFSTSGRETPQERRRRENEARRAQAILDAQAGARRKAERLRAQAEQAEAAPAVPTPIRIGFAEAEAEPDDLPPWPEGPAAAETAPRLQLRTVERLPASLRRSAAPDTTAAPDTAEDPPAESHSARATEPGRLPARHVVHQPIRIGWDEDDSWRVVREPEAPSAPHRARRPRWVLPLVAALVLLGLGLWASRSLGAPQAVPTASSGAAAPATPCCDVRFALQGSQAKVVVLSAPEDANLTPGQTLGHAPGVIHFPLQGRYRLRVEADGYGPAVLNLSVPRNRPVEIALGP</sequence>
<evidence type="ECO:0000256" key="1">
    <source>
        <dbReference type="SAM" id="MobiDB-lite"/>
    </source>
</evidence>
<comment type="caution">
    <text evidence="2">The sequence shown here is derived from an EMBL/GenBank/DDBJ whole genome shotgun (WGS) entry which is preliminary data.</text>
</comment>
<evidence type="ECO:0000313" key="2">
    <source>
        <dbReference type="EMBL" id="MFC4638523.1"/>
    </source>
</evidence>
<feature type="compositionally biased region" description="Low complexity" evidence="1">
    <location>
        <begin position="249"/>
        <end position="259"/>
    </location>
</feature>
<accession>A0ABV9I9C5</accession>
<feature type="compositionally biased region" description="Low complexity" evidence="1">
    <location>
        <begin position="309"/>
        <end position="318"/>
    </location>
</feature>
<gene>
    <name evidence="2" type="ORF">ACFO0D_09230</name>
</gene>
<feature type="region of interest" description="Disordered" evidence="1">
    <location>
        <begin position="178"/>
        <end position="233"/>
    </location>
</feature>
<organism evidence="2 3">
    <name type="scientific">Deinococcus hohokamensis</name>
    <dbReference type="NCBI Taxonomy" id="309883"/>
    <lineage>
        <taxon>Bacteria</taxon>
        <taxon>Thermotogati</taxon>
        <taxon>Deinococcota</taxon>
        <taxon>Deinococci</taxon>
        <taxon>Deinococcales</taxon>
        <taxon>Deinococcaceae</taxon>
        <taxon>Deinococcus</taxon>
    </lineage>
</organism>
<dbReference type="Proteomes" id="UP001595952">
    <property type="component" value="Unassembled WGS sequence"/>
</dbReference>
<reference evidence="3" key="1">
    <citation type="journal article" date="2019" name="Int. J. Syst. Evol. Microbiol.">
        <title>The Global Catalogue of Microorganisms (GCM) 10K type strain sequencing project: providing services to taxonomists for standard genome sequencing and annotation.</title>
        <authorList>
            <consortium name="The Broad Institute Genomics Platform"/>
            <consortium name="The Broad Institute Genome Sequencing Center for Infectious Disease"/>
            <person name="Wu L."/>
            <person name="Ma J."/>
        </authorList>
    </citation>
    <scope>NUCLEOTIDE SEQUENCE [LARGE SCALE GENOMIC DNA]</scope>
    <source>
        <strain evidence="3">CCUG 55995</strain>
    </source>
</reference>
<feature type="compositionally biased region" description="Basic and acidic residues" evidence="1">
    <location>
        <begin position="275"/>
        <end position="288"/>
    </location>
</feature>
<dbReference type="RefSeq" id="WP_380061532.1">
    <property type="nucleotide sequence ID" value="NZ_JBHSEI010000006.1"/>
</dbReference>
<evidence type="ECO:0008006" key="4">
    <source>
        <dbReference type="Google" id="ProtNLM"/>
    </source>
</evidence>
<keyword evidence="3" id="KW-1185">Reference proteome</keyword>
<feature type="region of interest" description="Disordered" evidence="1">
    <location>
        <begin position="249"/>
        <end position="399"/>
    </location>
</feature>
<protein>
    <recommendedName>
        <fullName evidence="4">PEGA domain-containing protein</fullName>
    </recommendedName>
</protein>
<evidence type="ECO:0000313" key="3">
    <source>
        <dbReference type="Proteomes" id="UP001595952"/>
    </source>
</evidence>
<dbReference type="EMBL" id="JBHSEI010000006">
    <property type="protein sequence ID" value="MFC4638523.1"/>
    <property type="molecule type" value="Genomic_DNA"/>
</dbReference>
<proteinExistence type="predicted"/>
<name>A0ABV9I9C5_9DEIO</name>